<accession>A0A418NR25</accession>
<protein>
    <recommendedName>
        <fullName evidence="3">IS1595 family transposase</fullName>
    </recommendedName>
</protein>
<gene>
    <name evidence="1" type="ORF">D2V07_12995</name>
</gene>
<dbReference type="EMBL" id="QXFL01000005">
    <property type="protein sequence ID" value="RIV85190.1"/>
    <property type="molecule type" value="Genomic_DNA"/>
</dbReference>
<sequence>MAALFDLGYEPSEYRCERSSYRGTSIQTFHAAFPDNEACLAHIFRTRFGDNPICKRCLKPSLWYRIAGTKRFQHPCGQGIWPLSGTIFERSNIPLQLWFYAMLHYANSASGIPTNFLGRHLGVSHKAAYRMADRIRLHMAALDYKERVGEQGKPVEIRIEYLAGMRTTGYPVRGSAKAVLVGDRHTVQSTLIGRARRHVLKKIIADKLAHGAIPVTTCSYTHAVLTEFGTRRSGAELVDEFLDPSTKTNSIRGFLNYAKRPMHDVYRRVDYTNLWKYLKELEFSFNRRWRSQEIFIDIVSAFPHLTPDHCRELEVWSSRSDVAAGSPA</sequence>
<organism evidence="1 2">
    <name type="scientific">Aurantiacibacter zhengii</name>
    <dbReference type="NCBI Taxonomy" id="2307003"/>
    <lineage>
        <taxon>Bacteria</taxon>
        <taxon>Pseudomonadati</taxon>
        <taxon>Pseudomonadota</taxon>
        <taxon>Alphaproteobacteria</taxon>
        <taxon>Sphingomonadales</taxon>
        <taxon>Erythrobacteraceae</taxon>
        <taxon>Aurantiacibacter</taxon>
    </lineage>
</organism>
<comment type="caution">
    <text evidence="1">The sequence shown here is derived from an EMBL/GenBank/DDBJ whole genome shotgun (WGS) entry which is preliminary data.</text>
</comment>
<proteinExistence type="predicted"/>
<reference evidence="1 2" key="1">
    <citation type="submission" date="2018-08" db="EMBL/GenBank/DDBJ databases">
        <title>Erythrobacter zhengii sp.nov., a bacterium isolated from deep-sea sediment.</title>
        <authorList>
            <person name="Fang C."/>
            <person name="Wu Y.-H."/>
            <person name="Sun C."/>
            <person name="Wang H."/>
            <person name="Cheng H."/>
            <person name="Meng F.-X."/>
            <person name="Wang C.-S."/>
            <person name="Xu X.-W."/>
        </authorList>
    </citation>
    <scope>NUCLEOTIDE SEQUENCE [LARGE SCALE GENOMIC DNA]</scope>
    <source>
        <strain evidence="1 2">V18</strain>
    </source>
</reference>
<keyword evidence="2" id="KW-1185">Reference proteome</keyword>
<dbReference type="Proteomes" id="UP000286576">
    <property type="component" value="Unassembled WGS sequence"/>
</dbReference>
<dbReference type="RefSeq" id="WP_119587429.1">
    <property type="nucleotide sequence ID" value="NZ_CAWODQ010000025.1"/>
</dbReference>
<dbReference type="AlphaFoldDB" id="A0A418NR25"/>
<evidence type="ECO:0000313" key="2">
    <source>
        <dbReference type="Proteomes" id="UP000286576"/>
    </source>
</evidence>
<dbReference type="OrthoDB" id="271821at2"/>
<evidence type="ECO:0008006" key="3">
    <source>
        <dbReference type="Google" id="ProtNLM"/>
    </source>
</evidence>
<name>A0A418NR25_9SPHN</name>
<evidence type="ECO:0000313" key="1">
    <source>
        <dbReference type="EMBL" id="RIV85190.1"/>
    </source>
</evidence>